<evidence type="ECO:0000313" key="1">
    <source>
        <dbReference type="EMBL" id="KAK9930999.1"/>
    </source>
</evidence>
<dbReference type="AlphaFoldDB" id="A0AAW1X3C7"/>
<dbReference type="InterPro" id="IPR039299">
    <property type="entry name" value="SEOA"/>
</dbReference>
<accession>A0AAW1X3C7</accession>
<dbReference type="GO" id="GO:0010088">
    <property type="term" value="P:phloem development"/>
    <property type="evidence" value="ECO:0007669"/>
    <property type="project" value="InterPro"/>
</dbReference>
<sequence>MLSKRKLTDLSDKEIMKFLKGKYFPEHNIELFVVANLFKITKTIIDHATDNSIVNNILQQVNAQIEKISMGNDRFSFVSPLCILKSIGCEMSSSCAVKVTDLTSDEEKPYQLSYLVTKIKGILEILEIQHESCKKEIEVIYNYKKLLRMMKTTRKISEAINILILSKDEKPPVISVGRSVKKEVIRGETFVNVVKENYVLFYISSLENTTTADISSLTEVHEEIQKTNKNLTTVWIPIVEDWTKNQIEKFEQWGSLMPWYKMQFFSPAVNMYLKKEWSYTGNATAVLMNPKGKLQYTNALTLIRTHEINFLDFIENKVDSLSVHVFSSMQDEKLKVWSKDERKCIFIYGGADEVSINKWQKKVDRANLSIKEYRVLADNNKKIRPDCCEFEIFGKVPKDIEYCPLCDHPAEITLVSYKCCHPGIPRN</sequence>
<name>A0AAW1X3C7_RUBAR</name>
<dbReference type="PANTHER" id="PTHR33232:SF18">
    <property type="entry name" value="PROTEIN SIEVE ELEMENT OCCLUSION B-LIKE"/>
    <property type="match status" value="1"/>
</dbReference>
<comment type="caution">
    <text evidence="1">The sequence shown here is derived from an EMBL/GenBank/DDBJ whole genome shotgun (WGS) entry which is preliminary data.</text>
</comment>
<dbReference type="PANTHER" id="PTHR33232">
    <property type="entry name" value="PROTEIN SIEVE ELEMENT OCCLUSION B-LIKE"/>
    <property type="match status" value="1"/>
</dbReference>
<keyword evidence="2" id="KW-1185">Reference proteome</keyword>
<dbReference type="EMBL" id="JBEDUW010000004">
    <property type="protein sequence ID" value="KAK9930999.1"/>
    <property type="molecule type" value="Genomic_DNA"/>
</dbReference>
<organism evidence="1 2">
    <name type="scientific">Rubus argutus</name>
    <name type="common">Southern blackberry</name>
    <dbReference type="NCBI Taxonomy" id="59490"/>
    <lineage>
        <taxon>Eukaryota</taxon>
        <taxon>Viridiplantae</taxon>
        <taxon>Streptophyta</taxon>
        <taxon>Embryophyta</taxon>
        <taxon>Tracheophyta</taxon>
        <taxon>Spermatophyta</taxon>
        <taxon>Magnoliopsida</taxon>
        <taxon>eudicotyledons</taxon>
        <taxon>Gunneridae</taxon>
        <taxon>Pentapetalae</taxon>
        <taxon>rosids</taxon>
        <taxon>fabids</taxon>
        <taxon>Rosales</taxon>
        <taxon>Rosaceae</taxon>
        <taxon>Rosoideae</taxon>
        <taxon>Rosoideae incertae sedis</taxon>
        <taxon>Rubus</taxon>
    </lineage>
</organism>
<proteinExistence type="predicted"/>
<dbReference type="Proteomes" id="UP001457282">
    <property type="component" value="Unassembled WGS sequence"/>
</dbReference>
<gene>
    <name evidence="1" type="ORF">M0R45_018299</name>
</gene>
<reference evidence="1 2" key="1">
    <citation type="journal article" date="2023" name="G3 (Bethesda)">
        <title>A chromosome-length genome assembly and annotation of blackberry (Rubus argutus, cv. 'Hillquist').</title>
        <authorList>
            <person name="Bruna T."/>
            <person name="Aryal R."/>
            <person name="Dudchenko O."/>
            <person name="Sargent D.J."/>
            <person name="Mead D."/>
            <person name="Buti M."/>
            <person name="Cavallini A."/>
            <person name="Hytonen T."/>
            <person name="Andres J."/>
            <person name="Pham M."/>
            <person name="Weisz D."/>
            <person name="Mascagni F."/>
            <person name="Usai G."/>
            <person name="Natali L."/>
            <person name="Bassil N."/>
            <person name="Fernandez G.E."/>
            <person name="Lomsadze A."/>
            <person name="Armour M."/>
            <person name="Olukolu B."/>
            <person name="Poorten T."/>
            <person name="Britton C."/>
            <person name="Davik J."/>
            <person name="Ashrafi H."/>
            <person name="Aiden E.L."/>
            <person name="Borodovsky M."/>
            <person name="Worthington M."/>
        </authorList>
    </citation>
    <scope>NUCLEOTIDE SEQUENCE [LARGE SCALE GENOMIC DNA]</scope>
    <source>
        <strain evidence="1">PI 553951</strain>
    </source>
</reference>
<evidence type="ECO:0000313" key="2">
    <source>
        <dbReference type="Proteomes" id="UP001457282"/>
    </source>
</evidence>
<protein>
    <submittedName>
        <fullName evidence="1">Uncharacterized protein</fullName>
    </submittedName>
</protein>